<protein>
    <submittedName>
        <fullName evidence="2">Uncharacterized protein</fullName>
    </submittedName>
</protein>
<organism evidence="2 3">
    <name type="scientific">Exophiala bonariae</name>
    <dbReference type="NCBI Taxonomy" id="1690606"/>
    <lineage>
        <taxon>Eukaryota</taxon>
        <taxon>Fungi</taxon>
        <taxon>Dikarya</taxon>
        <taxon>Ascomycota</taxon>
        <taxon>Pezizomycotina</taxon>
        <taxon>Eurotiomycetes</taxon>
        <taxon>Chaetothyriomycetidae</taxon>
        <taxon>Chaetothyriales</taxon>
        <taxon>Herpotrichiellaceae</taxon>
        <taxon>Exophiala</taxon>
    </lineage>
</organism>
<keyword evidence="3" id="KW-1185">Reference proteome</keyword>
<accession>A0AAV9NRV3</accession>
<evidence type="ECO:0000313" key="2">
    <source>
        <dbReference type="EMBL" id="KAK5062742.1"/>
    </source>
</evidence>
<comment type="caution">
    <text evidence="2">The sequence shown here is derived from an EMBL/GenBank/DDBJ whole genome shotgun (WGS) entry which is preliminary data.</text>
</comment>
<dbReference type="Proteomes" id="UP001358417">
    <property type="component" value="Unassembled WGS sequence"/>
</dbReference>
<feature type="compositionally biased region" description="Polar residues" evidence="1">
    <location>
        <begin position="11"/>
        <end position="21"/>
    </location>
</feature>
<proteinExistence type="predicted"/>
<dbReference type="GeneID" id="89972994"/>
<gene>
    <name evidence="2" type="ORF">LTR84_004816</name>
</gene>
<dbReference type="EMBL" id="JAVRRD010000002">
    <property type="protein sequence ID" value="KAK5062742.1"/>
    <property type="molecule type" value="Genomic_DNA"/>
</dbReference>
<feature type="region of interest" description="Disordered" evidence="1">
    <location>
        <begin position="1"/>
        <end position="22"/>
    </location>
</feature>
<name>A0AAV9NRV3_9EURO</name>
<dbReference type="AlphaFoldDB" id="A0AAV9NRV3"/>
<reference evidence="2 3" key="1">
    <citation type="submission" date="2023-08" db="EMBL/GenBank/DDBJ databases">
        <title>Black Yeasts Isolated from many extreme environments.</title>
        <authorList>
            <person name="Coleine C."/>
            <person name="Stajich J.E."/>
            <person name="Selbmann L."/>
        </authorList>
    </citation>
    <scope>NUCLEOTIDE SEQUENCE [LARGE SCALE GENOMIC DNA]</scope>
    <source>
        <strain evidence="2 3">CCFEE 5792</strain>
    </source>
</reference>
<evidence type="ECO:0000256" key="1">
    <source>
        <dbReference type="SAM" id="MobiDB-lite"/>
    </source>
</evidence>
<dbReference type="RefSeq" id="XP_064711014.1">
    <property type="nucleotide sequence ID" value="XM_064848390.1"/>
</dbReference>
<evidence type="ECO:0000313" key="3">
    <source>
        <dbReference type="Proteomes" id="UP001358417"/>
    </source>
</evidence>
<sequence length="252" mass="28439">MSPQYAAENSILGQEPTTNGLVPSEVEGFELEEEIGDVSLDKHESAFDDTDDRDDDFVEADCIGHDLGQDGGDDEVSSSTGATVAGLNIIPDGIDQVQFMDCTIRYAHRVSEIVEALSSEFELYGQKVKDREIDFANDLFHFRFWVYAHRLPKAEVKKRLIAATPPVVQWLLGHKQIHSADIRQYATEINKEHKGIRGCYGNFARYKKTTQEADYVGSSVDLWRRCREHARHIKKPGKGKLPKHYRVLSQSG</sequence>